<feature type="transmembrane region" description="Helical" evidence="2">
    <location>
        <begin position="130"/>
        <end position="151"/>
    </location>
</feature>
<dbReference type="AlphaFoldDB" id="A0A6P1TEX6"/>
<evidence type="ECO:0000313" key="3">
    <source>
        <dbReference type="EMBL" id="QHQ59704.1"/>
    </source>
</evidence>
<keyword evidence="2" id="KW-0472">Membrane</keyword>
<feature type="region of interest" description="Disordered" evidence="1">
    <location>
        <begin position="1"/>
        <end position="69"/>
    </location>
</feature>
<protein>
    <submittedName>
        <fullName evidence="3">Uncharacterized protein</fullName>
    </submittedName>
</protein>
<dbReference type="KEGG" id="anr:Ana3638_01920"/>
<evidence type="ECO:0000256" key="1">
    <source>
        <dbReference type="SAM" id="MobiDB-lite"/>
    </source>
</evidence>
<keyword evidence="2" id="KW-1133">Transmembrane helix</keyword>
<name>A0A6P1TEX6_9FIRM</name>
<dbReference type="Proteomes" id="UP000464314">
    <property type="component" value="Chromosome"/>
</dbReference>
<keyword evidence="4" id="KW-1185">Reference proteome</keyword>
<accession>A0A6P1TEX6</accession>
<dbReference type="RefSeq" id="WP_161836528.1">
    <property type="nucleotide sequence ID" value="NZ_CP048000.1"/>
</dbReference>
<gene>
    <name evidence="3" type="ORF">Ana3638_01920</name>
</gene>
<dbReference type="EMBL" id="CP048000">
    <property type="protein sequence ID" value="QHQ59704.1"/>
    <property type="molecule type" value="Genomic_DNA"/>
</dbReference>
<sequence length="190" mass="20612">MSDDFLNNQNNPYNPDTQSDQISQTDSGYDGSVNSTSSLNQSNTGDLNQNGTSDLTEKSTSTESQNNTSAPYSFWAEQIAASNLNQSGSADQKEQFSYSYNNNEQSHVFDMPDENINKNKTKKPNVFKKAVKFVLGAAVFGVVAGASFIGFNLAYYGMNPNAAPISIRVDGDKGAFGGFQLNLSDSEHKK</sequence>
<organism evidence="3 4">
    <name type="scientific">Anaerocolumna sedimenticola</name>
    <dbReference type="NCBI Taxonomy" id="2696063"/>
    <lineage>
        <taxon>Bacteria</taxon>
        <taxon>Bacillati</taxon>
        <taxon>Bacillota</taxon>
        <taxon>Clostridia</taxon>
        <taxon>Lachnospirales</taxon>
        <taxon>Lachnospiraceae</taxon>
        <taxon>Anaerocolumna</taxon>
    </lineage>
</organism>
<proteinExistence type="predicted"/>
<evidence type="ECO:0000256" key="2">
    <source>
        <dbReference type="SAM" id="Phobius"/>
    </source>
</evidence>
<reference evidence="3 4" key="1">
    <citation type="submission" date="2020-01" db="EMBL/GenBank/DDBJ databases">
        <title>Genome analysis of Anaerocolumna sp. CBA3638.</title>
        <authorList>
            <person name="Kim J."/>
            <person name="Roh S.W."/>
        </authorList>
    </citation>
    <scope>NUCLEOTIDE SEQUENCE [LARGE SCALE GENOMIC DNA]</scope>
    <source>
        <strain evidence="3 4">CBA3638</strain>
    </source>
</reference>
<keyword evidence="2" id="KW-0812">Transmembrane</keyword>
<evidence type="ECO:0000313" key="4">
    <source>
        <dbReference type="Proteomes" id="UP000464314"/>
    </source>
</evidence>